<protein>
    <submittedName>
        <fullName evidence="8">Glycosyl hydrolase family 20, domain 2</fullName>
    </submittedName>
</protein>
<reference evidence="9" key="1">
    <citation type="submission" date="2016-10" db="EMBL/GenBank/DDBJ databases">
        <authorList>
            <person name="Varghese N."/>
            <person name="Submissions S."/>
        </authorList>
    </citation>
    <scope>NUCLEOTIDE SEQUENCE [LARGE SCALE GENOMIC DNA]</scope>
    <source>
        <strain evidence="9">DSM 1551</strain>
    </source>
</reference>
<dbReference type="Gene3D" id="3.20.20.80">
    <property type="entry name" value="Glycosidases"/>
    <property type="match status" value="1"/>
</dbReference>
<dbReference type="PROSITE" id="PS50022">
    <property type="entry name" value="FA58C_3"/>
    <property type="match status" value="1"/>
</dbReference>
<evidence type="ECO:0000313" key="8">
    <source>
        <dbReference type="EMBL" id="SET90858.1"/>
    </source>
</evidence>
<evidence type="ECO:0000259" key="7">
    <source>
        <dbReference type="PROSITE" id="PS50022"/>
    </source>
</evidence>
<dbReference type="Gene3D" id="2.60.120.260">
    <property type="entry name" value="Galactose-binding domain-like"/>
    <property type="match status" value="1"/>
</dbReference>
<dbReference type="Pfam" id="PF02838">
    <property type="entry name" value="Glyco_hydro_20b"/>
    <property type="match status" value="1"/>
</dbReference>
<dbReference type="InterPro" id="IPR015882">
    <property type="entry name" value="HEX_bac_N"/>
</dbReference>
<dbReference type="SUPFAM" id="SSF51445">
    <property type="entry name" value="(Trans)glycosidases"/>
    <property type="match status" value="1"/>
</dbReference>
<dbReference type="CDD" id="cd06564">
    <property type="entry name" value="GH20_DspB_LnbB-like"/>
    <property type="match status" value="1"/>
</dbReference>
<dbReference type="Pfam" id="PF00754">
    <property type="entry name" value="F5_F8_type_C"/>
    <property type="match status" value="1"/>
</dbReference>
<feature type="non-terminal residue" evidence="8">
    <location>
        <position position="1080"/>
    </location>
</feature>
<evidence type="ECO:0000256" key="5">
    <source>
        <dbReference type="PIRSR" id="PIRSR625705-1"/>
    </source>
</evidence>
<proteinExistence type="inferred from homology"/>
<dbReference type="Gene3D" id="1.20.1270.70">
    <property type="entry name" value="Designed single chain three-helix bundle"/>
    <property type="match status" value="1"/>
</dbReference>
<sequence>MQGNIKKLKKAPLSLLLVASIVLSNGSYLIQAKDNTPIVYSQEVSNLTDEQLASLTNPILQQYTADESHKIWRMTSDTRLAILANQENLDNERLAEIVKLVNSEFMEKEIVSSAPFAMVYAQEKDAGYGDVLITIDDVSSITEETTSEEAYKIEIDDNGVRLTGASETAVLYGLRTIQNLMITNNGLVYGTIIDYPYIAERRLHVDCARKYISKDWFIRQIREMSYLKMNAIQMHFSENLGFRIECETDPSIVSDQYLTKDEVREILQEAKKYGVKVIPSFDSPGHVDQILRAHPEYGQVNSSGEHFASGLDVTNPEAIAYIRSLYSEYMDLFEGCTDFHIGGDEYMEFDRAPFTTQYKSVLDNYAKANIDPNATWKDVLANYINELAEFVHDRGFTPRIWNDGIYYGENSYYENPQMIKMHDYIGIDFWSQMSWNSSIARLNTFIQKGHDTIYNINASFFYYVLRNSKPTDGREQHSFDNLNADRKIFNEWTPGKFQENTVADDSDFIKGASIAIWCDNPNLVDEDVITDDVSDELRALASKSWNVRSNQITTFEQFQDNYEKLGNVAGFEKQSQLPDSGEFLLAEDLGKVTLKYVSESGKVLKNDVVKYGTVGEDFEFSGDNIYGYRLKSDQAVSGKYTKEGVTFTFVYELYCDKTELANEINNPLLSENYIRETISDYNSLYQTAKEVYLDENSEQLAVDEALADLVSAKNKVVELKYYPLYIEANYPLKDKGYTTGYSQYQSVVANAKNVLYSEDLTVEKMNEALAAIQTAKDGLMLPDGNVPSVSATDDYYSVGVYPSNKYSYDKMLDNDESTKCWFNKAQEVGTEIVFSFTEPVNMSSVRVLTPSDAGGDAIVAADIQISMDNENWTTVGSFDDSKLDNTVSFDQTMVKYVRILLTEAKSNWYQIAEVNFTFEQVPEDNTLRDLIAEAKEIDLEGKDIEAVADFVDALIEAQKVYAENSLETQVVEEALQNAINNLEKEVTVSKTALSIAVEMASNVTEADLENVVPAVVTEFNAALEEARAILANDNATQEEVDASFARLATAMHMLEFLKGDKAELQDLVDSTAELVEGNYT</sequence>
<feature type="domain" description="F5/8 type C" evidence="7">
    <location>
        <begin position="774"/>
        <end position="921"/>
    </location>
</feature>
<dbReference type="InterPro" id="IPR015883">
    <property type="entry name" value="Glyco_hydro_20_cat"/>
</dbReference>
<keyword evidence="2" id="KW-0677">Repeat</keyword>
<dbReference type="InterPro" id="IPR009459">
    <property type="entry name" value="MucBP_dom"/>
</dbReference>
<accession>A0A1I0I3M8</accession>
<dbReference type="InterPro" id="IPR025705">
    <property type="entry name" value="Beta_hexosaminidase_sua/sub"/>
</dbReference>
<dbReference type="PANTHER" id="PTHR43678">
    <property type="entry name" value="PUTATIVE (AFU_ORTHOLOGUE AFUA_2G00640)-RELATED"/>
    <property type="match status" value="1"/>
</dbReference>
<evidence type="ECO:0000256" key="1">
    <source>
        <dbReference type="ARBA" id="ARBA00006285"/>
    </source>
</evidence>
<dbReference type="InterPro" id="IPR000421">
    <property type="entry name" value="FA58C"/>
</dbReference>
<dbReference type="Gene3D" id="3.30.379.10">
    <property type="entry name" value="Chitobiase/beta-hexosaminidase domain 2-like"/>
    <property type="match status" value="1"/>
</dbReference>
<comment type="similarity">
    <text evidence="1">Belongs to the glycosyl hydrolase 20 family.</text>
</comment>
<evidence type="ECO:0000256" key="3">
    <source>
        <dbReference type="ARBA" id="ARBA00022801"/>
    </source>
</evidence>
<keyword evidence="4" id="KW-0326">Glycosidase</keyword>
<dbReference type="Proteomes" id="UP000198558">
    <property type="component" value="Unassembled WGS sequence"/>
</dbReference>
<dbReference type="PANTHER" id="PTHR43678:SF1">
    <property type="entry name" value="BETA-N-ACETYLHEXOSAMINIDASE"/>
    <property type="match status" value="1"/>
</dbReference>
<dbReference type="Pfam" id="PF07554">
    <property type="entry name" value="FIVAR"/>
    <property type="match status" value="3"/>
</dbReference>
<dbReference type="EMBL" id="FOIN01000079">
    <property type="protein sequence ID" value="SET90858.1"/>
    <property type="molecule type" value="Genomic_DNA"/>
</dbReference>
<name>A0A1I0I3M8_9FIRM</name>
<evidence type="ECO:0000256" key="6">
    <source>
        <dbReference type="SAM" id="SignalP"/>
    </source>
</evidence>
<dbReference type="InterPro" id="IPR052764">
    <property type="entry name" value="GH20_Enzymes"/>
</dbReference>
<organism evidence="8 9">
    <name type="scientific">Thomasclavelia cocleata</name>
    <dbReference type="NCBI Taxonomy" id="69824"/>
    <lineage>
        <taxon>Bacteria</taxon>
        <taxon>Bacillati</taxon>
        <taxon>Bacillota</taxon>
        <taxon>Erysipelotrichia</taxon>
        <taxon>Erysipelotrichales</taxon>
        <taxon>Coprobacillaceae</taxon>
        <taxon>Thomasclavelia</taxon>
    </lineage>
</organism>
<keyword evidence="9" id="KW-1185">Reference proteome</keyword>
<dbReference type="Gene3D" id="3.10.20.320">
    <property type="entry name" value="Putative peptidoglycan bound protein (lpxtg motif)"/>
    <property type="match status" value="1"/>
</dbReference>
<evidence type="ECO:0000313" key="9">
    <source>
        <dbReference type="Proteomes" id="UP000198558"/>
    </source>
</evidence>
<dbReference type="Pfam" id="PF06458">
    <property type="entry name" value="MucBP"/>
    <property type="match status" value="1"/>
</dbReference>
<dbReference type="InterPro" id="IPR017853">
    <property type="entry name" value="GH"/>
</dbReference>
<dbReference type="PRINTS" id="PR00738">
    <property type="entry name" value="GLHYDRLASE20"/>
</dbReference>
<dbReference type="InterPro" id="IPR008979">
    <property type="entry name" value="Galactose-bd-like_sf"/>
</dbReference>
<dbReference type="InterPro" id="IPR029018">
    <property type="entry name" value="Hex-like_dom2"/>
</dbReference>
<dbReference type="Pfam" id="PF00728">
    <property type="entry name" value="Glyco_hydro_20"/>
    <property type="match status" value="1"/>
</dbReference>
<dbReference type="SUPFAM" id="SSF49785">
    <property type="entry name" value="Galactose-binding domain-like"/>
    <property type="match status" value="1"/>
</dbReference>
<feature type="chain" id="PRO_5011526111" evidence="6">
    <location>
        <begin position="33"/>
        <end position="1080"/>
    </location>
</feature>
<evidence type="ECO:0000256" key="4">
    <source>
        <dbReference type="ARBA" id="ARBA00023295"/>
    </source>
</evidence>
<feature type="signal peptide" evidence="6">
    <location>
        <begin position="1"/>
        <end position="32"/>
    </location>
</feature>
<dbReference type="GeneID" id="78289697"/>
<dbReference type="GO" id="GO:0004563">
    <property type="term" value="F:beta-N-acetylhexosaminidase activity"/>
    <property type="evidence" value="ECO:0007669"/>
    <property type="project" value="InterPro"/>
</dbReference>
<keyword evidence="3 8" id="KW-0378">Hydrolase</keyword>
<keyword evidence="6" id="KW-0732">Signal</keyword>
<dbReference type="SUPFAM" id="SSF55545">
    <property type="entry name" value="beta-N-acetylhexosaminidase-like domain"/>
    <property type="match status" value="1"/>
</dbReference>
<dbReference type="AlphaFoldDB" id="A0A1I0I3M8"/>
<feature type="active site" description="Proton donor" evidence="5">
    <location>
        <position position="345"/>
    </location>
</feature>
<evidence type="ECO:0000256" key="2">
    <source>
        <dbReference type="ARBA" id="ARBA00022737"/>
    </source>
</evidence>
<gene>
    <name evidence="8" type="ORF">SAMN04489758_1792</name>
</gene>
<dbReference type="RefSeq" id="WP_092357137.1">
    <property type="nucleotide sequence ID" value="NZ_FOIN01000079.1"/>
</dbReference>
<dbReference type="GO" id="GO:0005975">
    <property type="term" value="P:carbohydrate metabolic process"/>
    <property type="evidence" value="ECO:0007669"/>
    <property type="project" value="InterPro"/>
</dbReference>